<dbReference type="GO" id="GO:0046872">
    <property type="term" value="F:metal ion binding"/>
    <property type="evidence" value="ECO:0007669"/>
    <property type="project" value="UniProtKB-KW"/>
</dbReference>
<evidence type="ECO:0000256" key="10">
    <source>
        <dbReference type="SAM" id="Phobius"/>
    </source>
</evidence>
<comment type="subcellular location">
    <subcellularLocation>
        <location evidence="1">Membrane</location>
        <topology evidence="1">Multi-pass membrane protein</topology>
    </subcellularLocation>
</comment>
<accession>A0A517LMW7</accession>
<keyword evidence="5 10" id="KW-1133">Transmembrane helix</keyword>
<feature type="transmembrane region" description="Helical" evidence="10">
    <location>
        <begin position="34"/>
        <end position="57"/>
    </location>
</feature>
<feature type="region of interest" description="Disordered" evidence="9">
    <location>
        <begin position="9"/>
        <end position="29"/>
    </location>
</feature>
<evidence type="ECO:0000256" key="7">
    <source>
        <dbReference type="PIRSR" id="PIRSR608901-1"/>
    </source>
</evidence>
<feature type="transmembrane region" description="Helical" evidence="10">
    <location>
        <begin position="99"/>
        <end position="117"/>
    </location>
</feature>
<feature type="binding site" evidence="7">
    <location>
        <position position="80"/>
    </location>
    <ligand>
        <name>Ca(2+)</name>
        <dbReference type="ChEBI" id="CHEBI:29108"/>
    </ligand>
</feature>
<feature type="binding site" evidence="8">
    <location>
        <position position="294"/>
    </location>
    <ligand>
        <name>Zn(2+)</name>
        <dbReference type="ChEBI" id="CHEBI:29105"/>
        <note>catalytic</note>
    </ligand>
</feature>
<keyword evidence="8" id="KW-0862">Zinc</keyword>
<feature type="transmembrane region" description="Helical" evidence="10">
    <location>
        <begin position="195"/>
        <end position="215"/>
    </location>
</feature>
<keyword evidence="3 10" id="KW-0812">Transmembrane</keyword>
<evidence type="ECO:0000256" key="3">
    <source>
        <dbReference type="ARBA" id="ARBA00022692"/>
    </source>
</evidence>
<keyword evidence="7" id="KW-0479">Metal-binding</keyword>
<evidence type="ECO:0000256" key="6">
    <source>
        <dbReference type="ARBA" id="ARBA00023136"/>
    </source>
</evidence>
<protein>
    <recommendedName>
        <fullName evidence="13">Ceramidase</fullName>
    </recommendedName>
</protein>
<dbReference type="InterPro" id="IPR008901">
    <property type="entry name" value="ACER"/>
</dbReference>
<keyword evidence="4" id="KW-0378">Hydrolase</keyword>
<feature type="binding site" evidence="8">
    <location>
        <position position="289"/>
    </location>
    <ligand>
        <name>Zn(2+)</name>
        <dbReference type="ChEBI" id="CHEBI:29105"/>
        <note>catalytic</note>
    </ligand>
</feature>
<keyword evidence="12" id="KW-1185">Reference proteome</keyword>
<feature type="compositionally biased region" description="Polar residues" evidence="9">
    <location>
        <begin position="9"/>
        <end position="18"/>
    </location>
</feature>
<comment type="similarity">
    <text evidence="2">Belongs to the alkaline ceramidase family.</text>
</comment>
<evidence type="ECO:0000256" key="2">
    <source>
        <dbReference type="ARBA" id="ARBA00009780"/>
    </source>
</evidence>
<evidence type="ECO:0000256" key="1">
    <source>
        <dbReference type="ARBA" id="ARBA00004141"/>
    </source>
</evidence>
<evidence type="ECO:0000256" key="8">
    <source>
        <dbReference type="PIRSR" id="PIRSR608901-2"/>
    </source>
</evidence>
<dbReference type="Pfam" id="PF05875">
    <property type="entry name" value="Ceramidase"/>
    <property type="match status" value="1"/>
</dbReference>
<evidence type="ECO:0000256" key="4">
    <source>
        <dbReference type="ARBA" id="ARBA00022801"/>
    </source>
</evidence>
<evidence type="ECO:0008006" key="13">
    <source>
        <dbReference type="Google" id="ProtNLM"/>
    </source>
</evidence>
<dbReference type="GO" id="GO:0006672">
    <property type="term" value="P:ceramide metabolic process"/>
    <property type="evidence" value="ECO:0007669"/>
    <property type="project" value="InterPro"/>
</dbReference>
<keyword evidence="6 10" id="KW-0472">Membrane</keyword>
<feature type="transmembrane region" description="Helical" evidence="10">
    <location>
        <begin position="138"/>
        <end position="158"/>
    </location>
</feature>
<proteinExistence type="inferred from homology"/>
<dbReference type="Proteomes" id="UP000316270">
    <property type="component" value="Chromosome 16"/>
</dbReference>
<gene>
    <name evidence="11" type="ORF">FKW77_005881</name>
</gene>
<feature type="binding site" evidence="8">
    <location>
        <position position="159"/>
    </location>
    <ligand>
        <name>Zn(2+)</name>
        <dbReference type="ChEBI" id="CHEBI:29105"/>
        <note>catalytic</note>
    </ligand>
</feature>
<dbReference type="GO" id="GO:0016811">
    <property type="term" value="F:hydrolase activity, acting on carbon-nitrogen (but not peptide) bonds, in linear amides"/>
    <property type="evidence" value="ECO:0007669"/>
    <property type="project" value="InterPro"/>
</dbReference>
<evidence type="ECO:0000313" key="11">
    <source>
        <dbReference type="EMBL" id="QDS76989.1"/>
    </source>
</evidence>
<feature type="transmembrane region" description="Helical" evidence="10">
    <location>
        <begin position="253"/>
        <end position="272"/>
    </location>
</feature>
<reference evidence="11 12" key="1">
    <citation type="submission" date="2019-07" db="EMBL/GenBank/DDBJ databases">
        <title>Finished genome of Venturia effusa.</title>
        <authorList>
            <person name="Young C.A."/>
            <person name="Cox M.P."/>
            <person name="Ganley A.R.D."/>
            <person name="David W.J."/>
        </authorList>
    </citation>
    <scope>NUCLEOTIDE SEQUENCE [LARGE SCALE GENOMIC DNA]</scope>
    <source>
        <strain evidence="12">albino</strain>
    </source>
</reference>
<sequence length="322" mass="36152">MYDLDILNPTSNTIEPTSENPPPYSPGKRQTRPLVYRSLIIWFISSTSLILLLLLFARYGWPGSPDPCTTSKPDNTCWCEAYDSSEIGNPGIRQAVNTWSNLYAIITSFIVMMVVCMDRRKAGNLAYGQNNLLRGSDTYVADLYVFVVLFLGLGSMWFHASLTTWGGILDAISIYAFMAFLLLFSVRRIHPSPTIFWTGYWVSVAFLTIVHAIAQPRFEETSMLLVILTLLVYIVLEAQVWRAGRTQPGNPGFAFWWCAFICGVVAAIFWGLSQTGKVLCDPKSPFQPHGLVWHPLAGVASVFLFFYWRAAEKVMLELGSNS</sequence>
<keyword evidence="7" id="KW-0106">Calcium</keyword>
<dbReference type="GO" id="GO:0016020">
    <property type="term" value="C:membrane"/>
    <property type="evidence" value="ECO:0007669"/>
    <property type="project" value="UniProtKB-SubCell"/>
</dbReference>
<evidence type="ECO:0000313" key="12">
    <source>
        <dbReference type="Proteomes" id="UP000316270"/>
    </source>
</evidence>
<feature type="transmembrane region" description="Helical" evidence="10">
    <location>
        <begin position="164"/>
        <end position="183"/>
    </location>
</feature>
<evidence type="ECO:0000256" key="9">
    <source>
        <dbReference type="SAM" id="MobiDB-lite"/>
    </source>
</evidence>
<dbReference type="EMBL" id="CP042200">
    <property type="protein sequence ID" value="QDS76989.1"/>
    <property type="molecule type" value="Genomic_DNA"/>
</dbReference>
<evidence type="ECO:0000256" key="5">
    <source>
        <dbReference type="ARBA" id="ARBA00022989"/>
    </source>
</evidence>
<organism evidence="11 12">
    <name type="scientific">Venturia effusa</name>
    <dbReference type="NCBI Taxonomy" id="50376"/>
    <lineage>
        <taxon>Eukaryota</taxon>
        <taxon>Fungi</taxon>
        <taxon>Dikarya</taxon>
        <taxon>Ascomycota</taxon>
        <taxon>Pezizomycotina</taxon>
        <taxon>Dothideomycetes</taxon>
        <taxon>Pleosporomycetidae</taxon>
        <taxon>Venturiales</taxon>
        <taxon>Venturiaceae</taxon>
        <taxon>Venturia</taxon>
    </lineage>
</organism>
<comment type="cofactor">
    <cofactor evidence="8">
        <name>Zn(2+)</name>
        <dbReference type="ChEBI" id="CHEBI:29105"/>
    </cofactor>
</comment>
<dbReference type="OrthoDB" id="10384974at2759"/>
<name>A0A517LMW7_9PEZI</name>
<feature type="transmembrane region" description="Helical" evidence="10">
    <location>
        <begin position="221"/>
        <end position="241"/>
    </location>
</feature>
<feature type="transmembrane region" description="Helical" evidence="10">
    <location>
        <begin position="292"/>
        <end position="308"/>
    </location>
</feature>
<dbReference type="AlphaFoldDB" id="A0A517LMW7"/>
<feature type="binding site" evidence="7">
    <location>
        <position position="78"/>
    </location>
    <ligand>
        <name>Ca(2+)</name>
        <dbReference type="ChEBI" id="CHEBI:29108"/>
    </ligand>
</feature>